<keyword evidence="1" id="KW-1133">Transmembrane helix</keyword>
<dbReference type="RefSeq" id="WP_104418844.1">
    <property type="nucleotide sequence ID" value="NZ_PTJC01000005.1"/>
</dbReference>
<organism evidence="2 3">
    <name type="scientific">Neolewinella xylanilytica</name>
    <dbReference type="NCBI Taxonomy" id="1514080"/>
    <lineage>
        <taxon>Bacteria</taxon>
        <taxon>Pseudomonadati</taxon>
        <taxon>Bacteroidota</taxon>
        <taxon>Saprospiria</taxon>
        <taxon>Saprospirales</taxon>
        <taxon>Lewinellaceae</taxon>
        <taxon>Neolewinella</taxon>
    </lineage>
</organism>
<evidence type="ECO:0000313" key="3">
    <source>
        <dbReference type="Proteomes" id="UP000237662"/>
    </source>
</evidence>
<keyword evidence="1" id="KW-0812">Transmembrane</keyword>
<accession>A0A2S6I9X7</accession>
<dbReference type="EMBL" id="PTJC01000005">
    <property type="protein sequence ID" value="PPK88288.1"/>
    <property type="molecule type" value="Genomic_DNA"/>
</dbReference>
<sequence>MKKETIGLILVGLVGLALFASGMMKLFAPPPEVVESMGSNLPLLAIVEIGTVVVMAIPRTRLLGILLMASYLGGVIAFEWLQMPGFPVAGVILNTLLYVGAALYRPWLTKGAYSGIPTA</sequence>
<name>A0A2S6I9X7_9BACT</name>
<gene>
    <name evidence="2" type="ORF">CLV84_1253</name>
</gene>
<protein>
    <recommendedName>
        <fullName evidence="4">DoxX-like protein</fullName>
    </recommendedName>
</protein>
<feature type="transmembrane region" description="Helical" evidence="1">
    <location>
        <begin position="7"/>
        <end position="28"/>
    </location>
</feature>
<evidence type="ECO:0008006" key="4">
    <source>
        <dbReference type="Google" id="ProtNLM"/>
    </source>
</evidence>
<comment type="caution">
    <text evidence="2">The sequence shown here is derived from an EMBL/GenBank/DDBJ whole genome shotgun (WGS) entry which is preliminary data.</text>
</comment>
<keyword evidence="3" id="KW-1185">Reference proteome</keyword>
<dbReference type="AlphaFoldDB" id="A0A2S6I9X7"/>
<feature type="transmembrane region" description="Helical" evidence="1">
    <location>
        <begin position="40"/>
        <end position="57"/>
    </location>
</feature>
<evidence type="ECO:0000313" key="2">
    <source>
        <dbReference type="EMBL" id="PPK88288.1"/>
    </source>
</evidence>
<feature type="transmembrane region" description="Helical" evidence="1">
    <location>
        <begin position="62"/>
        <end position="80"/>
    </location>
</feature>
<keyword evidence="1" id="KW-0472">Membrane</keyword>
<dbReference type="Proteomes" id="UP000237662">
    <property type="component" value="Unassembled WGS sequence"/>
</dbReference>
<feature type="transmembrane region" description="Helical" evidence="1">
    <location>
        <begin position="86"/>
        <end position="104"/>
    </location>
</feature>
<proteinExistence type="predicted"/>
<reference evidence="2 3" key="1">
    <citation type="submission" date="2018-02" db="EMBL/GenBank/DDBJ databases">
        <title>Genomic Encyclopedia of Archaeal and Bacterial Type Strains, Phase II (KMG-II): from individual species to whole genera.</title>
        <authorList>
            <person name="Goeker M."/>
        </authorList>
    </citation>
    <scope>NUCLEOTIDE SEQUENCE [LARGE SCALE GENOMIC DNA]</scope>
    <source>
        <strain evidence="2 3">DSM 29526</strain>
    </source>
</reference>
<dbReference type="OrthoDB" id="1494759at2"/>
<evidence type="ECO:0000256" key="1">
    <source>
        <dbReference type="SAM" id="Phobius"/>
    </source>
</evidence>